<dbReference type="OrthoDB" id="5511344at2"/>
<dbReference type="Pfam" id="PF20143">
    <property type="entry name" value="NAD_kinase_C"/>
    <property type="match status" value="1"/>
</dbReference>
<dbReference type="GO" id="GO:0006741">
    <property type="term" value="P:NADP+ biosynthetic process"/>
    <property type="evidence" value="ECO:0007669"/>
    <property type="project" value="InterPro"/>
</dbReference>
<organism evidence="1 2">
    <name type="scientific">Alteromonas aestuariivivens</name>
    <dbReference type="NCBI Taxonomy" id="1938339"/>
    <lineage>
        <taxon>Bacteria</taxon>
        <taxon>Pseudomonadati</taxon>
        <taxon>Pseudomonadota</taxon>
        <taxon>Gammaproteobacteria</taxon>
        <taxon>Alteromonadales</taxon>
        <taxon>Alteromonadaceae</taxon>
        <taxon>Alteromonas/Salinimonas group</taxon>
        <taxon>Alteromonas</taxon>
    </lineage>
</organism>
<name>A0A3D8M4W8_9ALTE</name>
<evidence type="ECO:0000313" key="2">
    <source>
        <dbReference type="Proteomes" id="UP000256561"/>
    </source>
</evidence>
<comment type="caution">
    <text evidence="1">The sequence shown here is derived from an EMBL/GenBank/DDBJ whole genome shotgun (WGS) entry which is preliminary data.</text>
</comment>
<dbReference type="InterPro" id="IPR002504">
    <property type="entry name" value="NADK"/>
</dbReference>
<keyword evidence="1" id="KW-0418">Kinase</keyword>
<dbReference type="PIRSF" id="PIRSF016907">
    <property type="entry name" value="Kin_ATP-NAD"/>
    <property type="match status" value="1"/>
</dbReference>
<dbReference type="InterPro" id="IPR011386">
    <property type="entry name" value="Put_ATP-NAD_kin"/>
</dbReference>
<dbReference type="Pfam" id="PF01513">
    <property type="entry name" value="NAD_kinase"/>
    <property type="match status" value="1"/>
</dbReference>
<dbReference type="PANTHER" id="PTHR40697">
    <property type="entry name" value="ACETOIN CATABOLISM PROTEIN X"/>
    <property type="match status" value="1"/>
</dbReference>
<accession>A0A3D8M4W8</accession>
<dbReference type="Proteomes" id="UP000256561">
    <property type="component" value="Unassembled WGS sequence"/>
</dbReference>
<protein>
    <submittedName>
        <fullName evidence="1">ATP-NAD kinase</fullName>
    </submittedName>
</protein>
<dbReference type="InterPro" id="IPR039065">
    <property type="entry name" value="AcoX-like"/>
</dbReference>
<keyword evidence="2" id="KW-1185">Reference proteome</keyword>
<dbReference type="GO" id="GO:0051287">
    <property type="term" value="F:NAD binding"/>
    <property type="evidence" value="ECO:0007669"/>
    <property type="project" value="UniProtKB-ARBA"/>
</dbReference>
<evidence type="ECO:0000313" key="1">
    <source>
        <dbReference type="EMBL" id="RDV24620.1"/>
    </source>
</evidence>
<dbReference type="EMBL" id="QRHA01000009">
    <property type="protein sequence ID" value="RDV24620.1"/>
    <property type="molecule type" value="Genomic_DNA"/>
</dbReference>
<dbReference type="GO" id="GO:0003951">
    <property type="term" value="F:NAD+ kinase activity"/>
    <property type="evidence" value="ECO:0007669"/>
    <property type="project" value="InterPro"/>
</dbReference>
<keyword evidence="1" id="KW-0808">Transferase</keyword>
<dbReference type="Gene3D" id="3.40.50.10330">
    <property type="entry name" value="Probable inorganic polyphosphate/atp-NAD kinase, domain 1"/>
    <property type="match status" value="1"/>
</dbReference>
<dbReference type="GO" id="GO:0005524">
    <property type="term" value="F:ATP binding"/>
    <property type="evidence" value="ECO:0007669"/>
    <property type="project" value="UniProtKB-ARBA"/>
</dbReference>
<reference evidence="2" key="1">
    <citation type="submission" date="2018-08" db="EMBL/GenBank/DDBJ databases">
        <authorList>
            <person name="Zhang J."/>
            <person name="Du Z.-J."/>
        </authorList>
    </citation>
    <scope>NUCLEOTIDE SEQUENCE [LARGE SCALE GENOMIC DNA]</scope>
    <source>
        <strain evidence="2">KCTC 52655</strain>
    </source>
</reference>
<dbReference type="RefSeq" id="WP_115593866.1">
    <property type="nucleotide sequence ID" value="NZ_QRHA01000009.1"/>
</dbReference>
<dbReference type="SUPFAM" id="SSF111331">
    <property type="entry name" value="NAD kinase/diacylglycerol kinase-like"/>
    <property type="match status" value="1"/>
</dbReference>
<dbReference type="InterPro" id="IPR016064">
    <property type="entry name" value="NAD/diacylglycerol_kinase_sf"/>
</dbReference>
<dbReference type="InterPro" id="IPR017438">
    <property type="entry name" value="ATP-NAD_kinase_N"/>
</dbReference>
<gene>
    <name evidence="1" type="ORF">DXV75_13080</name>
</gene>
<sequence>MKPARRFRLGVLVNPFAGIGGALALKGSDGAEIREQALALGAKPQANARMGKALSRLVDAAAEFEIFTVAADMGQSICEALGLPCQVVYTPANVQTESSDTEAAVRCLIEAGADLILFAGGDGTARNVCHVVQDRVPVLGVPAGCKIHSGVYTVTPSAAGEVVLKMLSGELVSEYEAEVRDIDEQAFRQGRVVARHYGEMRVPHDLTYVQSVKMGGQESEELVLADICDHVTELMDEMPDTLFVMGSGSTVASVMQELGLENTLLGVDVIRQGQLLAKDVTAEQLLQITDGHDVRLVVTVIGGQGHVFGRGNQQLSAAFLKRLGKDRILVLATKQKLQQLGGRPLRLDTGDSELDKAMAGSFSIITGYHDKVLYTAV</sequence>
<proteinExistence type="predicted"/>
<dbReference type="AlphaFoldDB" id="A0A3D8M4W8"/>
<dbReference type="PANTHER" id="PTHR40697:SF2">
    <property type="entry name" value="ATP-NAD KINASE-RELATED"/>
    <property type="match status" value="1"/>
</dbReference>